<dbReference type="PANTHER" id="PTHR36846">
    <property type="entry name" value="PROTEIN VIAA"/>
    <property type="match status" value="1"/>
</dbReference>
<sequence>MVRIYKQSEYILGKYTISIIDVSIEKMTQFNELLSYAKTLRSLCEEGEKFFNGFTNLVGDIWSSFYRPTFELNNSFNMNFHYQFIERMLLTNEYNNWKKLTQLDELLSLLTTEFFVQRIISYFQNSFPPNVKTSNPLNHSKIKQNVMKQLLTKEISRYLNYSKDAAIDLKKSIVQVSKMDGKNKQPAIKDQLLLAKELQTHSTLKQIAELTGKLKPIVQIKQNFVDHSISIKNIVPGHEIQNLIPSELAKYSLPASKLDFLKRLAERQALQYDYKNKNKGKGPIVFCVDESSSMSSIRNECKAFCMALLMIAKKQKRDMVIIPFANDTGEVHLFKKGQSTIEQIILFCNSFLGGGTNFEKPLKYALEVITTSEFNKADLLFLTDGSSFLSKHFIEEFNRCKKRKKCECISIILTNYFNAVDKSIVQSFSDQVIEVKHLFEATDVFSIGKSS</sequence>
<dbReference type="Gene3D" id="3.40.50.410">
    <property type="entry name" value="von Willebrand factor, type A domain"/>
    <property type="match status" value="1"/>
</dbReference>
<dbReference type="InterPro" id="IPR002035">
    <property type="entry name" value="VWF_A"/>
</dbReference>
<gene>
    <name evidence="2" type="ORF">EK386_09965</name>
</gene>
<dbReference type="SUPFAM" id="SSF53300">
    <property type="entry name" value="vWA-like"/>
    <property type="match status" value="1"/>
</dbReference>
<reference evidence="2 3" key="1">
    <citation type="submission" date="2018-12" db="EMBL/GenBank/DDBJ databases">
        <title>Lysinibacillus antri sp. nov., isolated from a cave soil.</title>
        <authorList>
            <person name="Narsing Rao M.P."/>
            <person name="Zhang H."/>
            <person name="Dong Z.-Y."/>
            <person name="Niu X.-K."/>
            <person name="Zhang K."/>
            <person name="Fang B.-Z."/>
            <person name="Kang Y.-Q."/>
            <person name="Xiao M."/>
            <person name="Li W.-J."/>
        </authorList>
    </citation>
    <scope>NUCLEOTIDE SEQUENCE [LARGE SCALE GENOMIC DNA]</scope>
    <source>
        <strain evidence="2 3">SYSU K30002</strain>
    </source>
</reference>
<comment type="caution">
    <text evidence="2">The sequence shown here is derived from an EMBL/GenBank/DDBJ whole genome shotgun (WGS) entry which is preliminary data.</text>
</comment>
<evidence type="ECO:0000313" key="2">
    <source>
        <dbReference type="EMBL" id="RUL52167.1"/>
    </source>
</evidence>
<organism evidence="2 3">
    <name type="scientific">Lysinibacillus antri</name>
    <dbReference type="NCBI Taxonomy" id="2498145"/>
    <lineage>
        <taxon>Bacteria</taxon>
        <taxon>Bacillati</taxon>
        <taxon>Bacillota</taxon>
        <taxon>Bacilli</taxon>
        <taxon>Bacillales</taxon>
        <taxon>Bacillaceae</taxon>
        <taxon>Lysinibacillus</taxon>
    </lineage>
</organism>
<accession>A0A3S0RVN0</accession>
<dbReference type="AlphaFoldDB" id="A0A3S0RVN0"/>
<proteinExistence type="predicted"/>
<evidence type="ECO:0000259" key="1">
    <source>
        <dbReference type="Pfam" id="PF13519"/>
    </source>
</evidence>
<dbReference type="Pfam" id="PF13519">
    <property type="entry name" value="VWA_2"/>
    <property type="match status" value="1"/>
</dbReference>
<protein>
    <submittedName>
        <fullName evidence="2">VWA domain-containing protein</fullName>
    </submittedName>
</protein>
<dbReference type="InterPro" id="IPR036465">
    <property type="entry name" value="vWFA_dom_sf"/>
</dbReference>
<keyword evidence="3" id="KW-1185">Reference proteome</keyword>
<dbReference type="RefSeq" id="WP_126659015.1">
    <property type="nucleotide sequence ID" value="NZ_RYYR01000011.1"/>
</dbReference>
<dbReference type="PANTHER" id="PTHR36846:SF1">
    <property type="entry name" value="PROTEIN VIAA"/>
    <property type="match status" value="1"/>
</dbReference>
<dbReference type="GO" id="GO:0005829">
    <property type="term" value="C:cytosol"/>
    <property type="evidence" value="ECO:0007669"/>
    <property type="project" value="TreeGrafter"/>
</dbReference>
<dbReference type="Proteomes" id="UP000287910">
    <property type="component" value="Unassembled WGS sequence"/>
</dbReference>
<dbReference type="EMBL" id="RYYR01000011">
    <property type="protein sequence ID" value="RUL52167.1"/>
    <property type="molecule type" value="Genomic_DNA"/>
</dbReference>
<feature type="domain" description="VWFA" evidence="1">
    <location>
        <begin position="284"/>
        <end position="385"/>
    </location>
</feature>
<name>A0A3S0RVN0_9BACI</name>
<evidence type="ECO:0000313" key="3">
    <source>
        <dbReference type="Proteomes" id="UP000287910"/>
    </source>
</evidence>